<dbReference type="Gene3D" id="3.90.1510.10">
    <property type="entry name" value="Glycerate kinase, domain 2"/>
    <property type="match status" value="1"/>
</dbReference>
<dbReference type="Gene3D" id="3.40.50.10350">
    <property type="entry name" value="Glycerate kinase, domain 1"/>
    <property type="match status" value="1"/>
</dbReference>
<dbReference type="InterPro" id="IPR004381">
    <property type="entry name" value="Glycerate_kinase"/>
</dbReference>
<dbReference type="NCBIfam" id="TIGR00045">
    <property type="entry name" value="glycerate kinase"/>
    <property type="match status" value="1"/>
</dbReference>
<evidence type="ECO:0000256" key="1">
    <source>
        <dbReference type="ARBA" id="ARBA00006284"/>
    </source>
</evidence>
<comment type="similarity">
    <text evidence="1 4">Belongs to the glycerate kinase type-1 family.</text>
</comment>
<evidence type="ECO:0000313" key="8">
    <source>
        <dbReference type="Proteomes" id="UP000321514"/>
    </source>
</evidence>
<dbReference type="InterPro" id="IPR018193">
    <property type="entry name" value="Glyc_kinase_flavodox-like_fold"/>
</dbReference>
<dbReference type="AlphaFoldDB" id="A0A511TAL0"/>
<dbReference type="RefSeq" id="WP_074950464.1">
    <property type="nucleotide sequence ID" value="NZ_BJXR01000043.1"/>
</dbReference>
<sequence>MIPPRWLVAPQEYKGTLTASEAAEAMARGVREVSPEVVLDLAPLADGGPGTVEALLSGTRGERRVCRVHCPLGKPMEAAWALLEDGRTAVVEMAAASGLVHLEPNPVSARKASTYGAGELMRAALDSGCERLIIGLGGSATTDGGTGALTALGYRFLDANGHPLPPGGAALSVLARVDASGRHPRLGKVELMGATDVTSPLLGADGAARLFGPQKGADAAGVEELEAALAHYSRVVGDLSAGWPGTGAAGGFGFGLVALAGARLVPGYELVSRALGLERRVLLAEVVLTGEGRFDRQTSLGKGPGGLARLAREHGTPVELFAGSVRRDEGVELDLFHTVVDLSTQARPGAPAAEVLQEAVARWTAARLKTAR</sequence>
<keyword evidence="7" id="KW-1185">Reference proteome</keyword>
<proteinExistence type="inferred from homology"/>
<protein>
    <submittedName>
        <fullName evidence="6">Glycerate kinase</fullName>
    </submittedName>
</protein>
<dbReference type="InterPro" id="IPR036129">
    <property type="entry name" value="Glycerate_kinase_sf"/>
</dbReference>
<organism evidence="5 8">
    <name type="scientific">Myxococcus fulvus</name>
    <dbReference type="NCBI Taxonomy" id="33"/>
    <lineage>
        <taxon>Bacteria</taxon>
        <taxon>Pseudomonadati</taxon>
        <taxon>Myxococcota</taxon>
        <taxon>Myxococcia</taxon>
        <taxon>Myxococcales</taxon>
        <taxon>Cystobacterineae</taxon>
        <taxon>Myxococcaceae</taxon>
        <taxon>Myxococcus</taxon>
    </lineage>
</organism>
<dbReference type="STRING" id="1334629.MFUL124B02_32510"/>
<keyword evidence="3 4" id="KW-0418">Kinase</keyword>
<evidence type="ECO:0000256" key="2">
    <source>
        <dbReference type="ARBA" id="ARBA00022679"/>
    </source>
</evidence>
<evidence type="ECO:0000313" key="6">
    <source>
        <dbReference type="EMBL" id="SET42944.1"/>
    </source>
</evidence>
<dbReference type="EMBL" id="FOIB01000002">
    <property type="protein sequence ID" value="SET42944.1"/>
    <property type="molecule type" value="Genomic_DNA"/>
</dbReference>
<dbReference type="PANTHER" id="PTHR21599:SF0">
    <property type="entry name" value="GLYCERATE KINASE"/>
    <property type="match status" value="1"/>
</dbReference>
<dbReference type="Pfam" id="PF02595">
    <property type="entry name" value="Gly_kinase"/>
    <property type="match status" value="1"/>
</dbReference>
<dbReference type="OrthoDB" id="9774290at2"/>
<dbReference type="EMBL" id="BJXR01000043">
    <property type="protein sequence ID" value="GEN11127.1"/>
    <property type="molecule type" value="Genomic_DNA"/>
</dbReference>
<dbReference type="SUPFAM" id="SSF110738">
    <property type="entry name" value="Glycerate kinase I"/>
    <property type="match status" value="1"/>
</dbReference>
<evidence type="ECO:0000313" key="5">
    <source>
        <dbReference type="EMBL" id="GEN11127.1"/>
    </source>
</evidence>
<dbReference type="PANTHER" id="PTHR21599">
    <property type="entry name" value="GLYCERATE KINASE"/>
    <property type="match status" value="1"/>
</dbReference>
<dbReference type="PIRSF" id="PIRSF006078">
    <property type="entry name" value="GlxK"/>
    <property type="match status" value="1"/>
</dbReference>
<dbReference type="GO" id="GO:0008887">
    <property type="term" value="F:glycerate kinase activity"/>
    <property type="evidence" value="ECO:0007669"/>
    <property type="project" value="UniProtKB-UniRule"/>
</dbReference>
<evidence type="ECO:0000313" key="7">
    <source>
        <dbReference type="Proteomes" id="UP000183760"/>
    </source>
</evidence>
<reference evidence="5 8" key="2">
    <citation type="submission" date="2019-07" db="EMBL/GenBank/DDBJ databases">
        <title>Whole genome shotgun sequence of Myxococcus fulvus NBRC 100333.</title>
        <authorList>
            <person name="Hosoyama A."/>
            <person name="Uohara A."/>
            <person name="Ohji S."/>
            <person name="Ichikawa N."/>
        </authorList>
    </citation>
    <scope>NUCLEOTIDE SEQUENCE [LARGE SCALE GENOMIC DNA]</scope>
    <source>
        <strain evidence="5 8">NBRC 100333</strain>
    </source>
</reference>
<dbReference type="Proteomes" id="UP000183760">
    <property type="component" value="Unassembled WGS sequence"/>
</dbReference>
<keyword evidence="2 4" id="KW-0808">Transferase</keyword>
<evidence type="ECO:0000256" key="3">
    <source>
        <dbReference type="ARBA" id="ARBA00022777"/>
    </source>
</evidence>
<evidence type="ECO:0000256" key="4">
    <source>
        <dbReference type="PIRNR" id="PIRNR006078"/>
    </source>
</evidence>
<dbReference type="Proteomes" id="UP000321514">
    <property type="component" value="Unassembled WGS sequence"/>
</dbReference>
<gene>
    <name evidence="5" type="ORF">MFU01_61640</name>
    <name evidence="6" type="ORF">SAMN05443572_102244</name>
</gene>
<dbReference type="InterPro" id="IPR018197">
    <property type="entry name" value="Glycerate_kinase_RE-like"/>
</dbReference>
<reference evidence="6 7" key="1">
    <citation type="submission" date="2016-10" db="EMBL/GenBank/DDBJ databases">
        <authorList>
            <person name="Varghese N."/>
            <person name="Submissions S."/>
        </authorList>
    </citation>
    <scope>NUCLEOTIDE SEQUENCE [LARGE SCALE GENOMIC DNA]</scope>
    <source>
        <strain evidence="6 7">DSM 16525</strain>
    </source>
</reference>
<accession>A0A511TAL0</accession>
<dbReference type="GO" id="GO:0031388">
    <property type="term" value="P:organic acid phosphorylation"/>
    <property type="evidence" value="ECO:0007669"/>
    <property type="project" value="UniProtKB-UniRule"/>
</dbReference>
<name>A0A511TAL0_MYXFU</name>
<comment type="caution">
    <text evidence="5">The sequence shown here is derived from an EMBL/GenBank/DDBJ whole genome shotgun (WGS) entry which is preliminary data.</text>
</comment>